<protein>
    <submittedName>
        <fullName evidence="2">Alpha/Beta hydrolase protein</fullName>
    </submittedName>
</protein>
<dbReference type="OrthoDB" id="10260961at2759"/>
<organism evidence="2 3">
    <name type="scientific">Stachybotrys elegans</name>
    <dbReference type="NCBI Taxonomy" id="80388"/>
    <lineage>
        <taxon>Eukaryota</taxon>
        <taxon>Fungi</taxon>
        <taxon>Dikarya</taxon>
        <taxon>Ascomycota</taxon>
        <taxon>Pezizomycotina</taxon>
        <taxon>Sordariomycetes</taxon>
        <taxon>Hypocreomycetidae</taxon>
        <taxon>Hypocreales</taxon>
        <taxon>Stachybotryaceae</taxon>
        <taxon>Stachybotrys</taxon>
    </lineage>
</organism>
<dbReference type="PANTHER" id="PTHR42103:SF2">
    <property type="entry name" value="AB HYDROLASE-1 DOMAIN-CONTAINING PROTEIN"/>
    <property type="match status" value="1"/>
</dbReference>
<evidence type="ECO:0000313" key="2">
    <source>
        <dbReference type="EMBL" id="KAH7324315.1"/>
    </source>
</evidence>
<feature type="compositionally biased region" description="Basic residues" evidence="1">
    <location>
        <begin position="258"/>
        <end position="271"/>
    </location>
</feature>
<dbReference type="Proteomes" id="UP000813444">
    <property type="component" value="Unassembled WGS sequence"/>
</dbReference>
<dbReference type="EMBL" id="JAGPNK010000003">
    <property type="protein sequence ID" value="KAH7324315.1"/>
    <property type="molecule type" value="Genomic_DNA"/>
</dbReference>
<dbReference type="Gene3D" id="3.40.50.1820">
    <property type="entry name" value="alpha/beta hydrolase"/>
    <property type="match status" value="1"/>
</dbReference>
<dbReference type="SUPFAM" id="SSF53474">
    <property type="entry name" value="alpha/beta-Hydrolases"/>
    <property type="match status" value="1"/>
</dbReference>
<reference evidence="2" key="1">
    <citation type="journal article" date="2021" name="Nat. Commun.">
        <title>Genetic determinants of endophytism in the Arabidopsis root mycobiome.</title>
        <authorList>
            <person name="Mesny F."/>
            <person name="Miyauchi S."/>
            <person name="Thiergart T."/>
            <person name="Pickel B."/>
            <person name="Atanasova L."/>
            <person name="Karlsson M."/>
            <person name="Huettel B."/>
            <person name="Barry K.W."/>
            <person name="Haridas S."/>
            <person name="Chen C."/>
            <person name="Bauer D."/>
            <person name="Andreopoulos W."/>
            <person name="Pangilinan J."/>
            <person name="LaButti K."/>
            <person name="Riley R."/>
            <person name="Lipzen A."/>
            <person name="Clum A."/>
            <person name="Drula E."/>
            <person name="Henrissat B."/>
            <person name="Kohler A."/>
            <person name="Grigoriev I.V."/>
            <person name="Martin F.M."/>
            <person name="Hacquard S."/>
        </authorList>
    </citation>
    <scope>NUCLEOTIDE SEQUENCE</scope>
    <source>
        <strain evidence="2">MPI-CAGE-CH-0235</strain>
    </source>
</reference>
<feature type="region of interest" description="Disordered" evidence="1">
    <location>
        <begin position="206"/>
        <end position="241"/>
    </location>
</feature>
<dbReference type="GO" id="GO:0016787">
    <property type="term" value="F:hydrolase activity"/>
    <property type="evidence" value="ECO:0007669"/>
    <property type="project" value="UniProtKB-KW"/>
</dbReference>
<dbReference type="PANTHER" id="PTHR42103">
    <property type="entry name" value="ALPHA/BETA-HYDROLASES SUPERFAMILY PROTEIN"/>
    <property type="match status" value="1"/>
</dbReference>
<evidence type="ECO:0000256" key="1">
    <source>
        <dbReference type="SAM" id="MobiDB-lite"/>
    </source>
</evidence>
<accession>A0A8K0SXJ1</accession>
<feature type="compositionally biased region" description="Basic and acidic residues" evidence="1">
    <location>
        <begin position="228"/>
        <end position="241"/>
    </location>
</feature>
<sequence>MLPEPALTLTLPSIHDGTVLDCRLYHPVSLAASNLRAPPWTRDAAIVAHPYAPMGGCCDDPIVEVVAAQLLRKGFLVGTFNFRGAGTSAGSTSWTARPEREDYMSFVGFLVYYLHYLDPFVADDERDVHAVSLSKGAPVLLLAGYSYGAMITSQLPPLQDILDVFANPTSGSDAAHIRLRAHHLASQQNAILGGVRAAVLERRLQPRSPRMGVRVGGGEGTGPSSPRKSHDSAGRRSFSEAEDKLRKGVHDLLIKTKLHHGAAARHGHRASSHSVQSDPTAFSSSPATPVEDKMAPVAELVVPRPAYLLISPLQGVITHLATMSFGRQATGGPAETKLVREPTLAVYGDRDVFVPASRLKAWAARLRGQAESRFRGEEIAPAGHFWVEEGALGRMSELVGEFAAVLRR</sequence>
<feature type="region of interest" description="Disordered" evidence="1">
    <location>
        <begin position="258"/>
        <end position="289"/>
    </location>
</feature>
<dbReference type="AlphaFoldDB" id="A0A8K0SXJ1"/>
<feature type="compositionally biased region" description="Polar residues" evidence="1">
    <location>
        <begin position="275"/>
        <end position="287"/>
    </location>
</feature>
<keyword evidence="2" id="KW-0378">Hydrolase</keyword>
<proteinExistence type="predicted"/>
<name>A0A8K0SXJ1_9HYPO</name>
<keyword evidence="3" id="KW-1185">Reference proteome</keyword>
<evidence type="ECO:0000313" key="3">
    <source>
        <dbReference type="Proteomes" id="UP000813444"/>
    </source>
</evidence>
<comment type="caution">
    <text evidence="2">The sequence shown here is derived from an EMBL/GenBank/DDBJ whole genome shotgun (WGS) entry which is preliminary data.</text>
</comment>
<gene>
    <name evidence="2" type="ORF">B0I35DRAFT_423896</name>
</gene>
<dbReference type="InterPro" id="IPR029058">
    <property type="entry name" value="AB_hydrolase_fold"/>
</dbReference>